<evidence type="ECO:0000256" key="5">
    <source>
        <dbReference type="ARBA" id="ARBA00022842"/>
    </source>
</evidence>
<keyword evidence="1 8" id="KW-0444">Lipid biosynthesis</keyword>
<dbReference type="OrthoDB" id="517356at2"/>
<keyword evidence="5 8" id="KW-0460">Magnesium</keyword>
<comment type="cofactor">
    <cofactor evidence="8">
        <name>Mg(2+)</name>
        <dbReference type="ChEBI" id="CHEBI:18420"/>
    </cofactor>
</comment>
<evidence type="ECO:0000256" key="8">
    <source>
        <dbReference type="HAMAP-Rule" id="MF_00101"/>
    </source>
</evidence>
<dbReference type="GO" id="GO:0006633">
    <property type="term" value="P:fatty acid biosynthetic process"/>
    <property type="evidence" value="ECO:0007669"/>
    <property type="project" value="UniProtKB-UniRule"/>
</dbReference>
<dbReference type="GO" id="GO:0008897">
    <property type="term" value="F:holo-[acyl-carrier-protein] synthase activity"/>
    <property type="evidence" value="ECO:0007669"/>
    <property type="project" value="UniProtKB-UniRule"/>
</dbReference>
<keyword evidence="8" id="KW-0963">Cytoplasm</keyword>
<comment type="catalytic activity">
    <reaction evidence="8">
        <text>apo-[ACP] + CoA = holo-[ACP] + adenosine 3',5'-bisphosphate + H(+)</text>
        <dbReference type="Rhea" id="RHEA:12068"/>
        <dbReference type="Rhea" id="RHEA-COMP:9685"/>
        <dbReference type="Rhea" id="RHEA-COMP:9690"/>
        <dbReference type="ChEBI" id="CHEBI:15378"/>
        <dbReference type="ChEBI" id="CHEBI:29999"/>
        <dbReference type="ChEBI" id="CHEBI:57287"/>
        <dbReference type="ChEBI" id="CHEBI:58343"/>
        <dbReference type="ChEBI" id="CHEBI:64479"/>
        <dbReference type="EC" id="2.7.8.7"/>
    </reaction>
</comment>
<feature type="domain" description="4'-phosphopantetheinyl transferase" evidence="9">
    <location>
        <begin position="4"/>
        <end position="92"/>
    </location>
</feature>
<name>A0A6B8RT28_9BACL</name>
<dbReference type="RefSeq" id="WP_155703712.1">
    <property type="nucleotide sequence ID" value="NZ_CP034235.1"/>
</dbReference>
<dbReference type="HAMAP" id="MF_00101">
    <property type="entry name" value="AcpS"/>
    <property type="match status" value="1"/>
</dbReference>
<evidence type="ECO:0000256" key="3">
    <source>
        <dbReference type="ARBA" id="ARBA00022723"/>
    </source>
</evidence>
<dbReference type="InterPro" id="IPR002582">
    <property type="entry name" value="ACPS"/>
</dbReference>
<dbReference type="EC" id="2.7.8.7" evidence="8"/>
<dbReference type="AlphaFoldDB" id="A0A6B8RT28"/>
<feature type="binding site" evidence="8">
    <location>
        <position position="8"/>
    </location>
    <ligand>
        <name>Mg(2+)</name>
        <dbReference type="ChEBI" id="CHEBI:18420"/>
    </ligand>
</feature>
<evidence type="ECO:0000259" key="9">
    <source>
        <dbReference type="Pfam" id="PF01648"/>
    </source>
</evidence>
<gene>
    <name evidence="8 10" type="primary">acpS</name>
    <name evidence="10" type="ORF">EHS13_28835</name>
</gene>
<dbReference type="Gene3D" id="3.90.470.20">
    <property type="entry name" value="4'-phosphopantetheinyl transferase domain"/>
    <property type="match status" value="1"/>
</dbReference>
<dbReference type="Pfam" id="PF01648">
    <property type="entry name" value="ACPS"/>
    <property type="match status" value="1"/>
</dbReference>
<evidence type="ECO:0000256" key="1">
    <source>
        <dbReference type="ARBA" id="ARBA00022516"/>
    </source>
</evidence>
<dbReference type="InterPro" id="IPR004568">
    <property type="entry name" value="Ppantetheine-prot_Trfase_dom"/>
</dbReference>
<evidence type="ECO:0000256" key="7">
    <source>
        <dbReference type="ARBA" id="ARBA00023160"/>
    </source>
</evidence>
<dbReference type="InterPro" id="IPR037143">
    <property type="entry name" value="4-PPantetheinyl_Trfase_dom_sf"/>
</dbReference>
<keyword evidence="4 8" id="KW-0276">Fatty acid metabolism</keyword>
<comment type="subcellular location">
    <subcellularLocation>
        <location evidence="8">Cytoplasm</location>
    </subcellularLocation>
</comment>
<evidence type="ECO:0000256" key="6">
    <source>
        <dbReference type="ARBA" id="ARBA00023098"/>
    </source>
</evidence>
<dbReference type="InterPro" id="IPR008278">
    <property type="entry name" value="4-PPantetheinyl_Trfase_dom"/>
</dbReference>
<keyword evidence="2 8" id="KW-0808">Transferase</keyword>
<dbReference type="EMBL" id="CP034235">
    <property type="protein sequence ID" value="QGQ98603.1"/>
    <property type="molecule type" value="Genomic_DNA"/>
</dbReference>
<keyword evidence="3 8" id="KW-0479">Metal-binding</keyword>
<dbReference type="Proteomes" id="UP000426246">
    <property type="component" value="Chromosome"/>
</dbReference>
<comment type="similarity">
    <text evidence="8">Belongs to the P-Pant transferase superfamily. AcpS family.</text>
</comment>
<sequence>MIYGVGMDMLEINRMKKIMEGKAAKRFLERILTVAERELAETRKGRLSEFIAGRFAAKEALVKALGCGLGQIVGFQDIEILPNSLGKPDCTISASALERLGFNVDSGLRIHLSITHSESMAAAYVIIELS</sequence>
<accession>A0A6B8RT28</accession>
<comment type="function">
    <text evidence="8">Transfers the 4'-phosphopantetheine moiety from coenzyme A to a Ser of acyl-carrier-protein.</text>
</comment>
<protein>
    <recommendedName>
        <fullName evidence="8">Holo-[acyl-carrier-protein] synthase</fullName>
        <shortName evidence="8">Holo-ACP synthase</shortName>
        <ecNumber evidence="8">2.7.8.7</ecNumber>
    </recommendedName>
    <alternativeName>
        <fullName evidence="8">4'-phosphopantetheinyl transferase AcpS</fullName>
    </alternativeName>
</protein>
<keyword evidence="11" id="KW-1185">Reference proteome</keyword>
<feature type="binding site" evidence="8">
    <location>
        <position position="59"/>
    </location>
    <ligand>
        <name>Mg(2+)</name>
        <dbReference type="ChEBI" id="CHEBI:18420"/>
    </ligand>
</feature>
<dbReference type="GO" id="GO:0000287">
    <property type="term" value="F:magnesium ion binding"/>
    <property type="evidence" value="ECO:0007669"/>
    <property type="project" value="UniProtKB-UniRule"/>
</dbReference>
<evidence type="ECO:0000256" key="2">
    <source>
        <dbReference type="ARBA" id="ARBA00022679"/>
    </source>
</evidence>
<dbReference type="GO" id="GO:0005737">
    <property type="term" value="C:cytoplasm"/>
    <property type="evidence" value="ECO:0007669"/>
    <property type="project" value="UniProtKB-SubCell"/>
</dbReference>
<evidence type="ECO:0000313" key="10">
    <source>
        <dbReference type="EMBL" id="QGQ98603.1"/>
    </source>
</evidence>
<reference evidence="11" key="1">
    <citation type="submission" date="2018-11" db="EMBL/GenBank/DDBJ databases">
        <title>Complete genome sequence of Paenibacillus sp. ML311-T8.</title>
        <authorList>
            <person name="Nam Y.-D."/>
            <person name="Kang J."/>
            <person name="Chung W.-H."/>
            <person name="Park Y.S."/>
        </authorList>
    </citation>
    <scope>NUCLEOTIDE SEQUENCE [LARGE SCALE GENOMIC DNA]</scope>
    <source>
        <strain evidence="11">ML311-T8</strain>
    </source>
</reference>
<evidence type="ECO:0000256" key="4">
    <source>
        <dbReference type="ARBA" id="ARBA00022832"/>
    </source>
</evidence>
<evidence type="ECO:0000313" key="11">
    <source>
        <dbReference type="Proteomes" id="UP000426246"/>
    </source>
</evidence>
<organism evidence="10 11">
    <name type="scientific">Paenibacillus psychroresistens</name>
    <dbReference type="NCBI Taxonomy" id="1778678"/>
    <lineage>
        <taxon>Bacteria</taxon>
        <taxon>Bacillati</taxon>
        <taxon>Bacillota</taxon>
        <taxon>Bacilli</taxon>
        <taxon>Bacillales</taxon>
        <taxon>Paenibacillaceae</taxon>
        <taxon>Paenibacillus</taxon>
    </lineage>
</organism>
<proteinExistence type="inferred from homology"/>
<keyword evidence="6 8" id="KW-0443">Lipid metabolism</keyword>
<keyword evidence="7 8" id="KW-0275">Fatty acid biosynthesis</keyword>
<dbReference type="KEGG" id="ppsc:EHS13_28835"/>
<dbReference type="NCBIfam" id="TIGR00556">
    <property type="entry name" value="pantethn_trn"/>
    <property type="match status" value="1"/>
</dbReference>
<dbReference type="NCBIfam" id="TIGR00516">
    <property type="entry name" value="acpS"/>
    <property type="match status" value="1"/>
</dbReference>
<dbReference type="SUPFAM" id="SSF56214">
    <property type="entry name" value="4'-phosphopantetheinyl transferase"/>
    <property type="match status" value="1"/>
</dbReference>